<keyword evidence="3" id="KW-1185">Reference proteome</keyword>
<proteinExistence type="predicted"/>
<dbReference type="EMBL" id="SZQA01000041">
    <property type="protein sequence ID" value="TKK83806.1"/>
    <property type="molecule type" value="Genomic_DNA"/>
</dbReference>
<evidence type="ECO:0000256" key="1">
    <source>
        <dbReference type="SAM" id="Phobius"/>
    </source>
</evidence>
<dbReference type="OrthoDB" id="8159487at2"/>
<feature type="transmembrane region" description="Helical" evidence="1">
    <location>
        <begin position="73"/>
        <end position="90"/>
    </location>
</feature>
<protein>
    <submittedName>
        <fullName evidence="2">DUF998 domain-containing protein</fullName>
    </submittedName>
</protein>
<keyword evidence="1" id="KW-1133">Transmembrane helix</keyword>
<dbReference type="Pfam" id="PF06197">
    <property type="entry name" value="DUF998"/>
    <property type="match status" value="1"/>
</dbReference>
<dbReference type="Proteomes" id="UP000308705">
    <property type="component" value="Unassembled WGS sequence"/>
</dbReference>
<feature type="transmembrane region" description="Helical" evidence="1">
    <location>
        <begin position="46"/>
        <end position="66"/>
    </location>
</feature>
<organism evidence="2 3">
    <name type="scientific">Herbidospora galbida</name>
    <dbReference type="NCBI Taxonomy" id="2575442"/>
    <lineage>
        <taxon>Bacteria</taxon>
        <taxon>Bacillati</taxon>
        <taxon>Actinomycetota</taxon>
        <taxon>Actinomycetes</taxon>
        <taxon>Streptosporangiales</taxon>
        <taxon>Streptosporangiaceae</taxon>
        <taxon>Herbidospora</taxon>
    </lineage>
</organism>
<evidence type="ECO:0000313" key="3">
    <source>
        <dbReference type="Proteomes" id="UP000308705"/>
    </source>
</evidence>
<dbReference type="RefSeq" id="WP_137250865.1">
    <property type="nucleotide sequence ID" value="NZ_SZQA01000041.1"/>
</dbReference>
<dbReference type="AlphaFoldDB" id="A0A4U3M8H0"/>
<feature type="transmembrane region" description="Helical" evidence="1">
    <location>
        <begin position="162"/>
        <end position="184"/>
    </location>
</feature>
<sequence>MNRTSLVLGALAGPCYVVVSLLEIAFRDGFDPLRHPWSALSLGEQGWIHVVTLGLSGLAVVAGAFGFTGLLRVLFSLYGLSLAGAGVFTIDPVGGEVSFSGLMHFACGAVGFTAVTVAALVVARRFRAQGATGWAAASALSGLFFFASFAAMASAAGAGWSLLLFTAGVIVISGWYTAICLRLLSSPAAAERAQAR</sequence>
<accession>A0A4U3M8H0</accession>
<gene>
    <name evidence="2" type="ORF">FDA94_32355</name>
</gene>
<feature type="transmembrane region" description="Helical" evidence="1">
    <location>
        <begin position="134"/>
        <end position="156"/>
    </location>
</feature>
<dbReference type="InterPro" id="IPR009339">
    <property type="entry name" value="DUF998"/>
</dbReference>
<feature type="transmembrane region" description="Helical" evidence="1">
    <location>
        <begin position="102"/>
        <end position="122"/>
    </location>
</feature>
<comment type="caution">
    <text evidence="2">The sequence shown here is derived from an EMBL/GenBank/DDBJ whole genome shotgun (WGS) entry which is preliminary data.</text>
</comment>
<reference evidence="2 3" key="1">
    <citation type="submission" date="2019-04" db="EMBL/GenBank/DDBJ databases">
        <title>Herbidospora sp. NEAU-GS14.nov., a novel actinomycete isolated from soil.</title>
        <authorList>
            <person name="Han L."/>
        </authorList>
    </citation>
    <scope>NUCLEOTIDE SEQUENCE [LARGE SCALE GENOMIC DNA]</scope>
    <source>
        <strain evidence="2 3">NEAU-GS14</strain>
    </source>
</reference>
<evidence type="ECO:0000313" key="2">
    <source>
        <dbReference type="EMBL" id="TKK83806.1"/>
    </source>
</evidence>
<keyword evidence="1" id="KW-0812">Transmembrane</keyword>
<name>A0A4U3M8H0_9ACTN</name>
<feature type="transmembrane region" description="Helical" evidence="1">
    <location>
        <begin position="7"/>
        <end position="26"/>
    </location>
</feature>
<keyword evidence="1" id="KW-0472">Membrane</keyword>